<dbReference type="GO" id="GO:0005524">
    <property type="term" value="F:ATP binding"/>
    <property type="evidence" value="ECO:0007669"/>
    <property type="project" value="UniProtKB-KW"/>
</dbReference>
<evidence type="ECO:0000313" key="2">
    <source>
        <dbReference type="EMBL" id="MFD1200488.1"/>
    </source>
</evidence>
<evidence type="ECO:0000313" key="3">
    <source>
        <dbReference type="Proteomes" id="UP001597181"/>
    </source>
</evidence>
<organism evidence="2 3">
    <name type="scientific">Leucobacter albus</name>
    <dbReference type="NCBI Taxonomy" id="272210"/>
    <lineage>
        <taxon>Bacteria</taxon>
        <taxon>Bacillati</taxon>
        <taxon>Actinomycetota</taxon>
        <taxon>Actinomycetes</taxon>
        <taxon>Micrococcales</taxon>
        <taxon>Microbacteriaceae</taxon>
        <taxon>Leucobacter</taxon>
    </lineage>
</organism>
<dbReference type="Gene3D" id="3.30.230.10">
    <property type="match status" value="1"/>
</dbReference>
<dbReference type="Pfam" id="PF01078">
    <property type="entry name" value="Mg_chelatase"/>
    <property type="match status" value="1"/>
</dbReference>
<dbReference type="Pfam" id="PF13541">
    <property type="entry name" value="ChlI"/>
    <property type="match status" value="1"/>
</dbReference>
<dbReference type="RefSeq" id="WP_343958727.1">
    <property type="nucleotide sequence ID" value="NZ_BAAAKZ010000003.1"/>
</dbReference>
<keyword evidence="2" id="KW-0547">Nucleotide-binding</keyword>
<dbReference type="Gene3D" id="3.40.50.300">
    <property type="entry name" value="P-loop containing nucleotide triphosphate hydrolases"/>
    <property type="match status" value="1"/>
</dbReference>
<dbReference type="InterPro" id="IPR014721">
    <property type="entry name" value="Ribsml_uS5_D2-typ_fold_subgr"/>
</dbReference>
<accession>A0ABW3TJ32</accession>
<proteinExistence type="predicted"/>
<comment type="caution">
    <text evidence="2">The sequence shown here is derived from an EMBL/GenBank/DDBJ whole genome shotgun (WGS) entry which is preliminary data.</text>
</comment>
<dbReference type="Proteomes" id="UP001597181">
    <property type="component" value="Unassembled WGS sequence"/>
</dbReference>
<dbReference type="SUPFAM" id="SSF54211">
    <property type="entry name" value="Ribosomal protein S5 domain 2-like"/>
    <property type="match status" value="1"/>
</dbReference>
<name>A0ABW3TJ32_9MICO</name>
<gene>
    <name evidence="2" type="ORF">ACFQ3U_01085</name>
</gene>
<dbReference type="InterPro" id="IPR045006">
    <property type="entry name" value="CHLI-like"/>
</dbReference>
<dbReference type="PANTHER" id="PTHR32039">
    <property type="entry name" value="MAGNESIUM-CHELATASE SUBUNIT CHLI"/>
    <property type="match status" value="1"/>
</dbReference>
<dbReference type="PANTHER" id="PTHR32039:SF7">
    <property type="entry name" value="COMPETENCE PROTEIN COMM"/>
    <property type="match status" value="1"/>
</dbReference>
<feature type="domain" description="Magnesium chelatase ChlI-like catalytic" evidence="1">
    <location>
        <begin position="199"/>
        <end position="315"/>
    </location>
</feature>
<dbReference type="EMBL" id="JBHTLY010000001">
    <property type="protein sequence ID" value="MFD1200488.1"/>
    <property type="molecule type" value="Genomic_DNA"/>
</dbReference>
<dbReference type="SUPFAM" id="SSF52540">
    <property type="entry name" value="P-loop containing nucleoside triphosphate hydrolases"/>
    <property type="match status" value="1"/>
</dbReference>
<dbReference type="InterPro" id="IPR020568">
    <property type="entry name" value="Ribosomal_Su5_D2-typ_SF"/>
</dbReference>
<reference evidence="3" key="1">
    <citation type="journal article" date="2019" name="Int. J. Syst. Evol. Microbiol.">
        <title>The Global Catalogue of Microorganisms (GCM) 10K type strain sequencing project: providing services to taxonomists for standard genome sequencing and annotation.</title>
        <authorList>
            <consortium name="The Broad Institute Genomics Platform"/>
            <consortium name="The Broad Institute Genome Sequencing Center for Infectious Disease"/>
            <person name="Wu L."/>
            <person name="Ma J."/>
        </authorList>
    </citation>
    <scope>NUCLEOTIDE SEQUENCE [LARGE SCALE GENOMIC DNA]</scope>
    <source>
        <strain evidence="3">CCUG 50213</strain>
    </source>
</reference>
<sequence>MSREVCRAAAIALTGLEGETVMVEAAVTQQLPGMAIIGLPDAALSEAKQRVRTASAQAGLALSDRFVVVNLAPASLPKQGSGFDLAIALAAIAASRRLPTDRLAATAHIGELGLDGGLRRPIGLLSAVIAAQALGFARVMVPAECGAEARLVPGIEVIEAATLLAAVAWHRGEPGAWGAAPAARRAPPPTPSPGTDALDMAQVVGQPEAVDAMVIAAAGRHHISLTGPPGSGKTLLATRLPSLLPDLSPHESLVASSIASLGGSSLDELVTRPPFESPHHTASSAAIIGGGDSRGIRPGAITRASHGVLFMDEARDGKCTF</sequence>
<evidence type="ECO:0000259" key="1">
    <source>
        <dbReference type="Pfam" id="PF01078"/>
    </source>
</evidence>
<protein>
    <submittedName>
        <fullName evidence="2">ATP-binding protein</fullName>
    </submittedName>
</protein>
<dbReference type="InterPro" id="IPR000523">
    <property type="entry name" value="Mg_chelatse_chII-like_cat_dom"/>
</dbReference>
<dbReference type="InterPro" id="IPR027417">
    <property type="entry name" value="P-loop_NTPase"/>
</dbReference>
<keyword evidence="3" id="KW-1185">Reference proteome</keyword>
<keyword evidence="2" id="KW-0067">ATP-binding</keyword>